<accession>A0A261UJL5</accession>
<comment type="caution">
    <text evidence="3">The sequence shown here is derived from an EMBL/GenBank/DDBJ whole genome shotgun (WGS) entry which is preliminary data.</text>
</comment>
<dbReference type="InterPro" id="IPR042100">
    <property type="entry name" value="Bug_dom1"/>
</dbReference>
<keyword evidence="2" id="KW-0812">Transmembrane</keyword>
<dbReference type="InterPro" id="IPR005064">
    <property type="entry name" value="BUG"/>
</dbReference>
<evidence type="ECO:0000256" key="1">
    <source>
        <dbReference type="ARBA" id="ARBA00006987"/>
    </source>
</evidence>
<evidence type="ECO:0000313" key="4">
    <source>
        <dbReference type="Proteomes" id="UP000215767"/>
    </source>
</evidence>
<reference evidence="4" key="1">
    <citation type="submission" date="2017-05" db="EMBL/GenBank/DDBJ databases">
        <title>Complete and WGS of Bordetella genogroups.</title>
        <authorList>
            <person name="Spilker T."/>
            <person name="Lipuma J."/>
        </authorList>
    </citation>
    <scope>NUCLEOTIDE SEQUENCE [LARGE SCALE GENOMIC DNA]</scope>
    <source>
        <strain evidence="4">AU8856</strain>
    </source>
</reference>
<keyword evidence="2" id="KW-0472">Membrane</keyword>
<dbReference type="PROSITE" id="PS51318">
    <property type="entry name" value="TAT"/>
    <property type="match status" value="1"/>
</dbReference>
<sequence>MNREPPCGTKRVFQNITGELSMNQVFRIAQPRRGIVARIAAALAVAAAGVAIAVPGSASAQEGDKYPSHPIRLIVPFAAGGGTDIQARIVAQEVGKVLGQTIVVENRPGAGGGIGAAFVGQAKPDGYTLLVGSTGTHGANQFLYSKLPYDPVKDFTPITVLATFDNVVVVPESSRIHTLKELVDTAKANPGKLNYGVTTVGSSAHLAVEKFNRDAGIKASGVPYNGAGQATTDLLAGRLDYMLDLVGTQIGNIKAGKLRPIATTALKRNAVLPEVPTIAESGYPGFSAVGWVGLFGPAGMPQSTVDTLYKAIEKVYASPDFQATMRARSFDIAYMPPAEFSRFLDSERQKWGTVVRESNIKLD</sequence>
<dbReference type="CDD" id="cd07012">
    <property type="entry name" value="PBP2_Bug_TTT"/>
    <property type="match status" value="1"/>
</dbReference>
<name>A0A261UJL5_9BORD</name>
<dbReference type="PANTHER" id="PTHR42928:SF5">
    <property type="entry name" value="BLR1237 PROTEIN"/>
    <property type="match status" value="1"/>
</dbReference>
<dbReference type="EMBL" id="NEVS01000004">
    <property type="protein sequence ID" value="OZI61073.1"/>
    <property type="molecule type" value="Genomic_DNA"/>
</dbReference>
<proteinExistence type="inferred from homology"/>
<keyword evidence="2" id="KW-1133">Transmembrane helix</keyword>
<evidence type="ECO:0000313" key="3">
    <source>
        <dbReference type="EMBL" id="OZI61073.1"/>
    </source>
</evidence>
<dbReference type="Pfam" id="PF03401">
    <property type="entry name" value="TctC"/>
    <property type="match status" value="1"/>
</dbReference>
<evidence type="ECO:0008006" key="5">
    <source>
        <dbReference type="Google" id="ProtNLM"/>
    </source>
</evidence>
<dbReference type="OrthoDB" id="8630394at2"/>
<comment type="similarity">
    <text evidence="1">Belongs to the UPF0065 (bug) family.</text>
</comment>
<dbReference type="AlphaFoldDB" id="A0A261UJL5"/>
<feature type="transmembrane region" description="Helical" evidence="2">
    <location>
        <begin position="35"/>
        <end position="54"/>
    </location>
</feature>
<dbReference type="PANTHER" id="PTHR42928">
    <property type="entry name" value="TRICARBOXYLATE-BINDING PROTEIN"/>
    <property type="match status" value="1"/>
</dbReference>
<organism evidence="3 4">
    <name type="scientific">Bordetella genomosp. 11</name>
    <dbReference type="NCBI Taxonomy" id="1416808"/>
    <lineage>
        <taxon>Bacteria</taxon>
        <taxon>Pseudomonadati</taxon>
        <taxon>Pseudomonadota</taxon>
        <taxon>Betaproteobacteria</taxon>
        <taxon>Burkholderiales</taxon>
        <taxon>Alcaligenaceae</taxon>
        <taxon>Bordetella</taxon>
    </lineage>
</organism>
<protein>
    <recommendedName>
        <fullName evidence="5">ABC transporter substrate-binding protein</fullName>
    </recommendedName>
</protein>
<dbReference type="Gene3D" id="3.40.190.10">
    <property type="entry name" value="Periplasmic binding protein-like II"/>
    <property type="match status" value="1"/>
</dbReference>
<dbReference type="Gene3D" id="3.40.190.150">
    <property type="entry name" value="Bordetella uptake gene, domain 1"/>
    <property type="match status" value="1"/>
</dbReference>
<dbReference type="InterPro" id="IPR006311">
    <property type="entry name" value="TAT_signal"/>
</dbReference>
<dbReference type="SUPFAM" id="SSF53850">
    <property type="entry name" value="Periplasmic binding protein-like II"/>
    <property type="match status" value="1"/>
</dbReference>
<keyword evidence="4" id="KW-1185">Reference proteome</keyword>
<evidence type="ECO:0000256" key="2">
    <source>
        <dbReference type="SAM" id="Phobius"/>
    </source>
</evidence>
<dbReference type="PIRSF" id="PIRSF017082">
    <property type="entry name" value="YflP"/>
    <property type="match status" value="1"/>
</dbReference>
<gene>
    <name evidence="3" type="ORF">CAL28_17145</name>
</gene>
<dbReference type="Proteomes" id="UP000215767">
    <property type="component" value="Unassembled WGS sequence"/>
</dbReference>